<dbReference type="PANTHER" id="PTHR24345:SF0">
    <property type="entry name" value="CELL CYCLE SERINE_THREONINE-PROTEIN KINASE CDC5_MSD2"/>
    <property type="match status" value="1"/>
</dbReference>
<dbReference type="AlphaFoldDB" id="G8BUD8"/>
<dbReference type="InterPro" id="IPR017441">
    <property type="entry name" value="Protein_kinase_ATP_BS"/>
</dbReference>
<dbReference type="GO" id="GO:0000922">
    <property type="term" value="C:spindle pole"/>
    <property type="evidence" value="ECO:0007669"/>
    <property type="project" value="EnsemblFungi"/>
</dbReference>
<dbReference type="CDD" id="cd13117">
    <property type="entry name" value="POLO_box_2"/>
    <property type="match status" value="1"/>
</dbReference>
<dbReference type="GO" id="GO:0010696">
    <property type="term" value="P:positive regulation of mitotic spindle pole body separation"/>
    <property type="evidence" value="ECO:0007669"/>
    <property type="project" value="EnsemblFungi"/>
</dbReference>
<evidence type="ECO:0000256" key="3">
    <source>
        <dbReference type="ARBA" id="ARBA00022741"/>
    </source>
</evidence>
<dbReference type="CDD" id="cd14099">
    <property type="entry name" value="STKc_PLK"/>
    <property type="match status" value="1"/>
</dbReference>
<dbReference type="PROSITE" id="PS00107">
    <property type="entry name" value="PROTEIN_KINASE_ATP"/>
    <property type="match status" value="1"/>
</dbReference>
<dbReference type="InterPro" id="IPR011009">
    <property type="entry name" value="Kinase-like_dom_sf"/>
</dbReference>
<dbReference type="SMART" id="SM00220">
    <property type="entry name" value="S_TKc"/>
    <property type="match status" value="1"/>
</dbReference>
<dbReference type="GO" id="GO:0035025">
    <property type="term" value="P:positive regulation of Rho protein signal transduction"/>
    <property type="evidence" value="ECO:0007669"/>
    <property type="project" value="EnsemblFungi"/>
</dbReference>
<protein>
    <recommendedName>
        <fullName evidence="7">Protein kinase domain-containing protein</fullName>
    </recommendedName>
</protein>
<dbReference type="GO" id="GO:0000776">
    <property type="term" value="C:kinetochore"/>
    <property type="evidence" value="ECO:0007669"/>
    <property type="project" value="TreeGrafter"/>
</dbReference>
<dbReference type="GO" id="GO:1902542">
    <property type="term" value="P:regulation of protein localization to mitotic spindle pole body"/>
    <property type="evidence" value="ECO:0007669"/>
    <property type="project" value="EnsemblFungi"/>
</dbReference>
<evidence type="ECO:0000256" key="2">
    <source>
        <dbReference type="ARBA" id="ARBA00022679"/>
    </source>
</evidence>
<dbReference type="Pfam" id="PF00069">
    <property type="entry name" value="Pkinase"/>
    <property type="match status" value="1"/>
</dbReference>
<keyword evidence="5 6" id="KW-0067">ATP-binding</keyword>
<dbReference type="Gene3D" id="1.10.510.10">
    <property type="entry name" value="Transferase(Phosphotransferase) domain 1"/>
    <property type="match status" value="1"/>
</dbReference>
<dbReference type="InterPro" id="IPR036947">
    <property type="entry name" value="POLO_box_dom_sf"/>
</dbReference>
<dbReference type="eggNOG" id="KOG0575">
    <property type="taxonomic scope" value="Eukaryota"/>
</dbReference>
<dbReference type="HOGENOM" id="CLU_000288_46_2_1"/>
<dbReference type="InterPro" id="IPR033695">
    <property type="entry name" value="POLO_box_2"/>
</dbReference>
<keyword evidence="9" id="KW-1185">Reference proteome</keyword>
<dbReference type="GO" id="GO:0010458">
    <property type="term" value="P:exit from mitosis"/>
    <property type="evidence" value="ECO:0007669"/>
    <property type="project" value="EnsemblFungi"/>
</dbReference>
<evidence type="ECO:0000313" key="9">
    <source>
        <dbReference type="Proteomes" id="UP000005666"/>
    </source>
</evidence>
<evidence type="ECO:0000259" key="7">
    <source>
        <dbReference type="PROSITE" id="PS50011"/>
    </source>
</evidence>
<dbReference type="STRING" id="1071381.G8BUD8"/>
<dbReference type="KEGG" id="tpf:TPHA_0F02430"/>
<keyword evidence="3 6" id="KW-0547">Nucleotide-binding</keyword>
<dbReference type="GO" id="GO:0005634">
    <property type="term" value="C:nucleus"/>
    <property type="evidence" value="ECO:0007669"/>
    <property type="project" value="EnsemblFungi"/>
</dbReference>
<evidence type="ECO:0000256" key="1">
    <source>
        <dbReference type="ARBA" id="ARBA00022527"/>
    </source>
</evidence>
<keyword evidence="4" id="KW-0418">Kinase</keyword>
<dbReference type="SUPFAM" id="SSF82615">
    <property type="entry name" value="Polo-box domain"/>
    <property type="match status" value="1"/>
</dbReference>
<keyword evidence="2" id="KW-0808">Transferase</keyword>
<feature type="binding site" evidence="6">
    <location>
        <position position="121"/>
    </location>
    <ligand>
        <name>ATP</name>
        <dbReference type="ChEBI" id="CHEBI:30616"/>
    </ligand>
</feature>
<evidence type="ECO:0000256" key="4">
    <source>
        <dbReference type="ARBA" id="ARBA00022777"/>
    </source>
</evidence>
<gene>
    <name evidence="8" type="primary">TPHA0F02430</name>
    <name evidence="8" type="ordered locus">TPHA_0F02430</name>
</gene>
<dbReference type="GO" id="GO:0007052">
    <property type="term" value="P:mitotic spindle organization"/>
    <property type="evidence" value="ECO:0007669"/>
    <property type="project" value="TreeGrafter"/>
</dbReference>
<dbReference type="GO" id="GO:0019237">
    <property type="term" value="F:centromeric DNA binding"/>
    <property type="evidence" value="ECO:0007669"/>
    <property type="project" value="EnsemblFungi"/>
</dbReference>
<dbReference type="PANTHER" id="PTHR24345">
    <property type="entry name" value="SERINE/THREONINE-PROTEIN KINASE PLK"/>
    <property type="match status" value="1"/>
</dbReference>
<dbReference type="Gene3D" id="3.30.1120.30">
    <property type="entry name" value="POLO box domain"/>
    <property type="match status" value="1"/>
</dbReference>
<dbReference type="GO" id="GO:0090306">
    <property type="term" value="P:meiotic spindle assembly"/>
    <property type="evidence" value="ECO:0007669"/>
    <property type="project" value="EnsemblFungi"/>
</dbReference>
<dbReference type="InterPro" id="IPR000719">
    <property type="entry name" value="Prot_kinase_dom"/>
</dbReference>
<dbReference type="Proteomes" id="UP000005666">
    <property type="component" value="Chromosome 6"/>
</dbReference>
<dbReference type="EMBL" id="HE612861">
    <property type="protein sequence ID" value="CCE63724.1"/>
    <property type="molecule type" value="Genomic_DNA"/>
</dbReference>
<dbReference type="GO" id="GO:0000712">
    <property type="term" value="P:resolution of meiotic recombination intermediates"/>
    <property type="evidence" value="ECO:0007669"/>
    <property type="project" value="EnsemblFungi"/>
</dbReference>
<proteinExistence type="predicted"/>
<sequence length="798" mass="92695">MVLAPLQVVTDNQKVNRIENFKKSNNNNYINEDYINIKNTSKISYNENDVVQVINKKDNLIKQNNEKLNRKKEKTNLLCKTPPSVIKDNSKKYFRRECLGEGGFARCFHIKDDVGISFACKIVSKKSIKTERTKFKLLSEIQIHQNLRYSHIVKFMDCFEDELNVYILLELCPNGSLMDLLKKRKILTEAEVKFMTTQVCGAINYMHSNNIIHRDLKLGNVFFDKNFNIKIGDFGLAATLSNVSEKKYTMCGTPNYIAPEVILSKQIGHSFEADIWSLGIMIYAMVLGKPPFQAKDVTTIYEKIKLCQYEFPPDKYITNDVKVLIQDLLVLDPSQRPRIMDILKYNWFKHSFPPKLPSTIFTEVPLYFIELSTLNSLKHFKNCLISCQLIVDLSKNNKTPFHNVFLNERQNIKNNPINTNLTNNNDVLQFCDTSFNSNNNNQVRKSEKIRKMNELNDDIRTNVLNPIGTTNLIKSRNAIKILNKACLDTLTTLLKIEQYNYNIKLDEIEQDEWATQKMPIIITKWVDLTTSSIKSSIFHNPKATENCFIYQLSTEDIGVLKSNGTTILKLFDVPEYWLIETDFKVGWIAKHKQYNDNSKKNTNYNTTVSTSMTTSNSLNSNKDNLNDQNRMEARTEEINTKKNMVFVEKYEEYMNKNLTRVSTFVKQKYHKDDIFLRRFTRCKEFVMFELSDCGFQFNFKDHFKIVLSDNGHIISIITPKQDSFVLSTKHFLSVAKYLNANPKSTNLETVYLNTISYGSCSQQEVKNKLKKLKFNQLKILEKIEMIKNILNQKSHGTI</sequence>
<dbReference type="GO" id="GO:0005737">
    <property type="term" value="C:cytoplasm"/>
    <property type="evidence" value="ECO:0007669"/>
    <property type="project" value="TreeGrafter"/>
</dbReference>
<evidence type="ECO:0000313" key="8">
    <source>
        <dbReference type="EMBL" id="CCE63724.1"/>
    </source>
</evidence>
<dbReference type="PROSITE" id="PS50011">
    <property type="entry name" value="PROTEIN_KINASE_DOM"/>
    <property type="match status" value="1"/>
</dbReference>
<dbReference type="GO" id="GO:0005935">
    <property type="term" value="C:cellular bud neck"/>
    <property type="evidence" value="ECO:0007669"/>
    <property type="project" value="EnsemblFungi"/>
</dbReference>
<dbReference type="GO" id="GO:0004674">
    <property type="term" value="F:protein serine/threonine kinase activity"/>
    <property type="evidence" value="ECO:0007669"/>
    <property type="project" value="UniProtKB-KW"/>
</dbReference>
<name>G8BUD8_TETPH</name>
<dbReference type="GO" id="GO:0044732">
    <property type="term" value="C:mitotic spindle pole body"/>
    <property type="evidence" value="ECO:0007669"/>
    <property type="project" value="EnsemblFungi"/>
</dbReference>
<dbReference type="GO" id="GO:1904750">
    <property type="term" value="P:negative regulation of protein localization to nucleolus"/>
    <property type="evidence" value="ECO:0007669"/>
    <property type="project" value="EnsemblFungi"/>
</dbReference>
<dbReference type="GeneID" id="11535617"/>
<organism evidence="8 9">
    <name type="scientific">Tetrapisispora phaffii (strain ATCC 24235 / CBS 4417 / NBRC 1672 / NRRL Y-8282 / UCD 70-5)</name>
    <name type="common">Yeast</name>
    <name type="synonym">Fabospora phaffii</name>
    <dbReference type="NCBI Taxonomy" id="1071381"/>
    <lineage>
        <taxon>Eukaryota</taxon>
        <taxon>Fungi</taxon>
        <taxon>Dikarya</taxon>
        <taxon>Ascomycota</taxon>
        <taxon>Saccharomycotina</taxon>
        <taxon>Saccharomycetes</taxon>
        <taxon>Saccharomycetales</taxon>
        <taxon>Saccharomycetaceae</taxon>
        <taxon>Tetrapisispora</taxon>
    </lineage>
</organism>
<evidence type="ECO:0000256" key="6">
    <source>
        <dbReference type="PROSITE-ProRule" id="PRU10141"/>
    </source>
</evidence>
<dbReference type="Gene3D" id="3.30.200.20">
    <property type="entry name" value="Phosphorylase Kinase, domain 1"/>
    <property type="match status" value="1"/>
</dbReference>
<dbReference type="GO" id="GO:0110083">
    <property type="term" value="P:positive regulation of protein localization to cell division site involved in mitotic actomyosin contractile ring assembly"/>
    <property type="evidence" value="ECO:0007669"/>
    <property type="project" value="EnsemblFungi"/>
</dbReference>
<dbReference type="GO" id="GO:1903353">
    <property type="term" value="P:regulation of nucleus organization"/>
    <property type="evidence" value="ECO:0007669"/>
    <property type="project" value="EnsemblFungi"/>
</dbReference>
<reference evidence="8 9" key="1">
    <citation type="journal article" date="2011" name="Proc. Natl. Acad. Sci. U.S.A.">
        <title>Evolutionary erosion of yeast sex chromosomes by mating-type switching accidents.</title>
        <authorList>
            <person name="Gordon J.L."/>
            <person name="Armisen D."/>
            <person name="Proux-Wera E."/>
            <person name="Oheigeartaigh S.S."/>
            <person name="Byrne K.P."/>
            <person name="Wolfe K.H."/>
        </authorList>
    </citation>
    <scope>NUCLEOTIDE SEQUENCE [LARGE SCALE GENOMIC DNA]</scope>
    <source>
        <strain evidence="9">ATCC 24235 / CBS 4417 / NBRC 1672 / NRRL Y-8282 / UCD 70-5</strain>
    </source>
</reference>
<accession>G8BUD8</accession>
<evidence type="ECO:0000256" key="5">
    <source>
        <dbReference type="ARBA" id="ARBA00022840"/>
    </source>
</evidence>
<dbReference type="PROSITE" id="PS00108">
    <property type="entry name" value="PROTEIN_KINASE_ST"/>
    <property type="match status" value="1"/>
</dbReference>
<keyword evidence="1" id="KW-0723">Serine/threonine-protein kinase</keyword>
<dbReference type="GO" id="GO:0005524">
    <property type="term" value="F:ATP binding"/>
    <property type="evidence" value="ECO:0007669"/>
    <property type="project" value="UniProtKB-UniRule"/>
</dbReference>
<dbReference type="FunFam" id="1.10.510.10:FF:000571">
    <property type="entry name" value="Maternal embryonic leucine zipper kinase"/>
    <property type="match status" value="1"/>
</dbReference>
<dbReference type="RefSeq" id="XP_003686158.1">
    <property type="nucleotide sequence ID" value="XM_003686110.1"/>
</dbReference>
<dbReference type="GO" id="GO:0000086">
    <property type="term" value="P:G2/M transition of mitotic cell cycle"/>
    <property type="evidence" value="ECO:0007669"/>
    <property type="project" value="EnsemblFungi"/>
</dbReference>
<dbReference type="GO" id="GO:0070194">
    <property type="term" value="P:synaptonemal complex disassembly"/>
    <property type="evidence" value="ECO:0007669"/>
    <property type="project" value="EnsemblFungi"/>
</dbReference>
<dbReference type="InterPro" id="IPR000959">
    <property type="entry name" value="POLO_box_dom"/>
</dbReference>
<dbReference type="SUPFAM" id="SSF56112">
    <property type="entry name" value="Protein kinase-like (PK-like)"/>
    <property type="match status" value="1"/>
</dbReference>
<dbReference type="GO" id="GO:0051219">
    <property type="term" value="F:phosphoprotein binding"/>
    <property type="evidence" value="ECO:0007669"/>
    <property type="project" value="EnsemblFungi"/>
</dbReference>
<feature type="domain" description="Protein kinase" evidence="7">
    <location>
        <begin position="93"/>
        <end position="348"/>
    </location>
</feature>
<dbReference type="Pfam" id="PF00659">
    <property type="entry name" value="POLO_box"/>
    <property type="match status" value="1"/>
</dbReference>
<dbReference type="InterPro" id="IPR008271">
    <property type="entry name" value="Ser/Thr_kinase_AS"/>
</dbReference>
<dbReference type="OrthoDB" id="408964at2759"/>